<reference evidence="1 2" key="1">
    <citation type="journal article" date="2012" name="J. Virol.">
        <title>Genome of Klebsiella sp.-Infecting Bacteriophage vB_KleM_RaK2.</title>
        <authorList>
            <person name="Simoliunas E."/>
            <person name="Kaliniene L."/>
            <person name="Truncaite L."/>
            <person name="Klausa V."/>
            <person name="Zajanckauskaite A."/>
            <person name="Meskys R."/>
        </authorList>
    </citation>
    <scope>NUCLEOTIDE SEQUENCE [LARGE SCALE GENOMIC DNA]</scope>
</reference>
<gene>
    <name evidence="1" type="ORF">RaK2_00327</name>
</gene>
<accession>H6X4D4</accession>
<dbReference type="Proteomes" id="UP000007524">
    <property type="component" value="Segment"/>
</dbReference>
<evidence type="ECO:0000313" key="1">
    <source>
        <dbReference type="EMBL" id="AFA44600.1"/>
    </source>
</evidence>
<dbReference type="KEGG" id="vg:14012915"/>
<dbReference type="GeneID" id="14012915"/>
<name>H6X4D4_9CAUD</name>
<keyword evidence="2" id="KW-1185">Reference proteome</keyword>
<organism evidence="1 2">
    <name type="scientific">Klebsiella phage vB_KleM_RaK2</name>
    <dbReference type="NCBI Taxonomy" id="1147094"/>
    <lineage>
        <taxon>Viruses</taxon>
        <taxon>Duplodnaviria</taxon>
        <taxon>Heunggongvirae</taxon>
        <taxon>Uroviricota</taxon>
        <taxon>Caudoviricetes</taxon>
        <taxon>Alcyoneusvirus</taxon>
        <taxon>Alcyoneusvirus RaK2</taxon>
    </lineage>
</organism>
<dbReference type="EMBL" id="JQ513383">
    <property type="protein sequence ID" value="AFA44600.1"/>
    <property type="molecule type" value="Genomic_DNA"/>
</dbReference>
<proteinExistence type="predicted"/>
<dbReference type="RefSeq" id="YP_007007482.1">
    <property type="nucleotide sequence ID" value="NC_019526.1"/>
</dbReference>
<protein>
    <submittedName>
        <fullName evidence="1">Uncharacterized protein</fullName>
    </submittedName>
</protein>
<sequence>MESPIKQTNQELITMNVIDTIYSKSFIELNEEQKEKAIDIMREIENQDTTPYWSIDLVNQMKEKLVQYGIDDSEILWSGFCSQGDGASISTESINAEMFLRKVKAWSKFKGLRKFISEETISLSVRRVSHHYYHEYCVSGNVEIAYCEDVTAKQEQLVDDLQTLITSTIRDLSRELYKDLGNENDYQNSDEALIELINANDYNFKVNSTGNVLGLA</sequence>
<evidence type="ECO:0000313" key="2">
    <source>
        <dbReference type="Proteomes" id="UP000007524"/>
    </source>
</evidence>
<dbReference type="OrthoDB" id="17079at10239"/>